<dbReference type="AlphaFoldDB" id="A0A3B4UBN5"/>
<feature type="region of interest" description="Disordered" evidence="1">
    <location>
        <begin position="524"/>
        <end position="635"/>
    </location>
</feature>
<keyword evidence="4" id="KW-1185">Reference proteome</keyword>
<evidence type="ECO:0000256" key="1">
    <source>
        <dbReference type="SAM" id="MobiDB-lite"/>
    </source>
</evidence>
<feature type="compositionally biased region" description="Basic and acidic residues" evidence="1">
    <location>
        <begin position="655"/>
        <end position="668"/>
    </location>
</feature>
<name>A0A3B4UBN5_SERDU</name>
<feature type="compositionally biased region" description="Polar residues" evidence="1">
    <location>
        <begin position="823"/>
        <end position="842"/>
    </location>
</feature>
<evidence type="ECO:0000313" key="3">
    <source>
        <dbReference type="Ensembl" id="ENSSDUP00000015568.1"/>
    </source>
</evidence>
<feature type="compositionally biased region" description="Pro residues" evidence="1">
    <location>
        <begin position="47"/>
        <end position="77"/>
    </location>
</feature>
<feature type="region of interest" description="Disordered" evidence="1">
    <location>
        <begin position="650"/>
        <end position="701"/>
    </location>
</feature>
<dbReference type="Ensembl" id="ENSSDUT00000015839.1">
    <property type="protein sequence ID" value="ENSSDUP00000015552.1"/>
    <property type="gene ID" value="ENSSDUG00000011352.1"/>
</dbReference>
<feature type="compositionally biased region" description="Low complexity" evidence="1">
    <location>
        <begin position="855"/>
        <end position="864"/>
    </location>
</feature>
<dbReference type="OMA" id="KRHSWSG"/>
<dbReference type="PANTHER" id="PTHR46345">
    <property type="entry name" value="INVERTED FORMIN-2"/>
    <property type="match status" value="1"/>
</dbReference>
<feature type="compositionally biased region" description="Basic and acidic residues" evidence="1">
    <location>
        <begin position="676"/>
        <end position="692"/>
    </location>
</feature>
<evidence type="ECO:0000259" key="2">
    <source>
        <dbReference type="PROSITE" id="PS51444"/>
    </source>
</evidence>
<dbReference type="SMART" id="SM00498">
    <property type="entry name" value="FH2"/>
    <property type="match status" value="1"/>
</dbReference>
<feature type="compositionally biased region" description="Polar residues" evidence="1">
    <location>
        <begin position="596"/>
        <end position="618"/>
    </location>
</feature>
<dbReference type="Ensembl" id="ENSSDUT00000015855.1">
    <property type="protein sequence ID" value="ENSSDUP00000015568.1"/>
    <property type="gene ID" value="ENSSDUG00000011352.1"/>
</dbReference>
<feature type="compositionally biased region" description="Low complexity" evidence="1">
    <location>
        <begin position="1132"/>
        <end position="1145"/>
    </location>
</feature>
<feature type="compositionally biased region" description="Low complexity" evidence="1">
    <location>
        <begin position="1196"/>
        <end position="1218"/>
    </location>
</feature>
<protein>
    <submittedName>
        <fullName evidence="3">FH2 domain-containing protein 1-like</fullName>
    </submittedName>
</protein>
<dbReference type="InterPro" id="IPR015425">
    <property type="entry name" value="FH2_Formin"/>
</dbReference>
<dbReference type="GeneTree" id="ENSGT00940000155128"/>
<feature type="domain" description="FH2" evidence="2">
    <location>
        <begin position="86"/>
        <end position="481"/>
    </location>
</feature>
<dbReference type="Pfam" id="PF02181">
    <property type="entry name" value="FH2"/>
    <property type="match status" value="1"/>
</dbReference>
<dbReference type="STRING" id="41447.ENSSDUP00000015552"/>
<feature type="compositionally biased region" description="Low complexity" evidence="1">
    <location>
        <begin position="550"/>
        <end position="559"/>
    </location>
</feature>
<dbReference type="Proteomes" id="UP000261420">
    <property type="component" value="Unplaced"/>
</dbReference>
<feature type="compositionally biased region" description="Polar residues" evidence="1">
    <location>
        <begin position="1016"/>
        <end position="1036"/>
    </location>
</feature>
<feature type="compositionally biased region" description="Low complexity" evidence="1">
    <location>
        <begin position="962"/>
        <end position="980"/>
    </location>
</feature>
<dbReference type="PROSITE" id="PS51444">
    <property type="entry name" value="FH2"/>
    <property type="match status" value="1"/>
</dbReference>
<dbReference type="Gene3D" id="1.20.58.2220">
    <property type="entry name" value="Formin, FH2 domain"/>
    <property type="match status" value="1"/>
</dbReference>
<dbReference type="InterPro" id="IPR042201">
    <property type="entry name" value="FH2_Formin_sf"/>
</dbReference>
<dbReference type="PANTHER" id="PTHR46345:SF11">
    <property type="entry name" value="FORMIN-J-LIKE"/>
    <property type="match status" value="1"/>
</dbReference>
<feature type="compositionally biased region" description="Polar residues" evidence="1">
    <location>
        <begin position="948"/>
        <end position="960"/>
    </location>
</feature>
<feature type="compositionally biased region" description="Basic and acidic residues" evidence="1">
    <location>
        <begin position="1248"/>
        <end position="1257"/>
    </location>
</feature>
<feature type="compositionally biased region" description="Basic and acidic residues" evidence="1">
    <location>
        <begin position="811"/>
        <end position="822"/>
    </location>
</feature>
<feature type="region of interest" description="Disordered" evidence="1">
    <location>
        <begin position="1"/>
        <end position="92"/>
    </location>
</feature>
<feature type="compositionally biased region" description="Polar residues" evidence="1">
    <location>
        <begin position="8"/>
        <end position="17"/>
    </location>
</feature>
<feature type="region of interest" description="Disordered" evidence="1">
    <location>
        <begin position="140"/>
        <end position="161"/>
    </location>
</feature>
<evidence type="ECO:0000313" key="4">
    <source>
        <dbReference type="Proteomes" id="UP000261420"/>
    </source>
</evidence>
<feature type="region of interest" description="Disordered" evidence="1">
    <location>
        <begin position="764"/>
        <end position="787"/>
    </location>
</feature>
<proteinExistence type="predicted"/>
<reference evidence="3" key="1">
    <citation type="submission" date="2025-05" db="UniProtKB">
        <authorList>
            <consortium name="Ensembl"/>
        </authorList>
    </citation>
    <scope>IDENTIFICATION</scope>
</reference>
<accession>A0A3B4UBN5</accession>
<sequence length="1264" mass="136821">MHVMASVSPANERQGFSLQEEGVAVAVPTSPPSPPLRFSDIEGNRTKPPPPAPAPPPPPPPPPPPLLPPPPPPPLLPLIPGLGDPAGGGLRKKKRVRSFYWKTIPEEQVKGRPNLWTQSPVQQQYQIDVHTIEELFGQNDCQSKDKATPTRGGRNRSSFRETKEEISILDSKRGMNVGIFLKQFKRSNQTIVDDIRQGNSESYGAEPLRELLKLLPETEEVKKLKSYRGDVSKLSLADSFVYLLIQLPSYPVRVESMLLKEEFPVACEVMKRDIRILRSATRELMCCEELHAVLHLVLQAGNILNAGGYAGNAVGFKLSSLLSLADTKANKPGMNLLHFVALEAQKKDERLLEFPLKLSHVQAAARISLETLDAELKRLMSRTRSVEENVQRDTELLQQLDGFLQAATSSLCSLRGSRQQLRKEGSELIDFFCEDRDAFRLDDCFGIFHTFCSRFSHAVKENVEREAKEAARRRRLQELEEQKRHSWAGGEEVSGSFRLRCSSETDMSAAMSRHDEAGLLMELLTPKSRPRSPLNNSVLGRSGSLRRSRNSPSSSPSLAAERELSTLLGMATSDPKVGQQRGGGGAFRSASPKPSPQTLPQSPGVTTCSFPQNQQPQSGEIAPQTPSSPPETNAHHTTTTYLSYAAPQTPADVVDPTKKPTSDSHQQSDHNNNNNGDDRLGFSSRTRGEPPRTNKAGRAVSGRITCSDESFDCDATGGMSVVLETCTLVPELRVFDKVATSTGRDEGHHTSRHEDDVFITDLEEEEEGEDESQTGNVEKSGVGRDEEEEPVIVWCVTGVCEAAGELAHTDNTHVRTDKDPCRTDNQGGNQPASSASANHTPSEPQPANEKPVPVPISSQPVPVSRCDDPSRQASSPRWRPAEPASANGAPALTTDASEEGKEPANHREEAEGSTNDTRDEETRPEQSTDGRGRSNASTNRKAEPATLSKPSTRNTLTSKTRPAASKPNATTSSASTANKSRPVRTLTTSENQGMRRVVPISRTSRPEKPPAHHRGSSSSAAPASLTVSNPNSSTSLRRGERPSTAPSSRRSSIHKDSKDQKISGPQNQDLQRKPSVRKPVTKPKPQPEEKMCRSTLRALAQAGGGSGGGSISAPATPLHKAATPSSSPLPGFARSTASSSFRRTALPPHSPHTGSDSSHKPSPKTTTTTSSSSSVAPPGNSSPFTRAGSVRVSTASRSSDLLNPSSSSSSSPLRRSQSIRASPRSPLHDSLAPPKGHRRSDSGSFSDKSSHSRDSVKAARPSWR</sequence>
<organism evidence="3 4">
    <name type="scientific">Seriola dumerili</name>
    <name type="common">Greater amberjack</name>
    <name type="synonym">Caranx dumerili</name>
    <dbReference type="NCBI Taxonomy" id="41447"/>
    <lineage>
        <taxon>Eukaryota</taxon>
        <taxon>Metazoa</taxon>
        <taxon>Chordata</taxon>
        <taxon>Craniata</taxon>
        <taxon>Vertebrata</taxon>
        <taxon>Euteleostomi</taxon>
        <taxon>Actinopterygii</taxon>
        <taxon>Neopterygii</taxon>
        <taxon>Teleostei</taxon>
        <taxon>Neoteleostei</taxon>
        <taxon>Acanthomorphata</taxon>
        <taxon>Carangaria</taxon>
        <taxon>Carangiformes</taxon>
        <taxon>Carangidae</taxon>
        <taxon>Seriola</taxon>
    </lineage>
</organism>
<feature type="compositionally biased region" description="Basic and acidic residues" evidence="1">
    <location>
        <begin position="898"/>
        <end position="932"/>
    </location>
</feature>
<dbReference type="SUPFAM" id="SSF101447">
    <property type="entry name" value="Formin homology 2 domain (FH2 domain)"/>
    <property type="match status" value="1"/>
</dbReference>
<feature type="region of interest" description="Disordered" evidence="1">
    <location>
        <begin position="811"/>
        <end position="1264"/>
    </location>
</feature>
<feature type="compositionally biased region" description="Low complexity" evidence="1">
    <location>
        <begin position="1163"/>
        <end position="1183"/>
    </location>
</feature>